<dbReference type="PANTHER" id="PTHR21229:SF12">
    <property type="entry name" value="PROTEIN GPR107"/>
    <property type="match status" value="1"/>
</dbReference>
<keyword evidence="4 7" id="KW-1133">Transmembrane helix</keyword>
<feature type="domain" description="GOST seven transmembrane" evidence="9">
    <location>
        <begin position="276"/>
        <end position="520"/>
    </location>
</feature>
<feature type="compositionally biased region" description="Basic and acidic residues" evidence="6">
    <location>
        <begin position="183"/>
        <end position="204"/>
    </location>
</feature>
<feature type="transmembrane region" description="Helical" evidence="7">
    <location>
        <begin position="346"/>
        <end position="372"/>
    </location>
</feature>
<dbReference type="Proteomes" id="UP001166093">
    <property type="component" value="Unassembled WGS sequence"/>
</dbReference>
<evidence type="ECO:0000256" key="3">
    <source>
        <dbReference type="ARBA" id="ARBA00022729"/>
    </source>
</evidence>
<evidence type="ECO:0000256" key="2">
    <source>
        <dbReference type="ARBA" id="ARBA00022692"/>
    </source>
</evidence>
<evidence type="ECO:0000256" key="1">
    <source>
        <dbReference type="ARBA" id="ARBA00004141"/>
    </source>
</evidence>
<feature type="non-terminal residue" evidence="10">
    <location>
        <position position="568"/>
    </location>
</feature>
<dbReference type="EMBL" id="JAAWVQ010121070">
    <property type="protein sequence ID" value="MBN3282842.1"/>
    <property type="molecule type" value="Genomic_DNA"/>
</dbReference>
<accession>A0ABS2Y8G6</accession>
<feature type="region of interest" description="Disordered" evidence="6">
    <location>
        <begin position="139"/>
        <end position="204"/>
    </location>
</feature>
<feature type="transmembrane region" description="Helical" evidence="7">
    <location>
        <begin position="492"/>
        <end position="511"/>
    </location>
</feature>
<dbReference type="InterPro" id="IPR009637">
    <property type="entry name" value="GPR107/GPR108-like"/>
</dbReference>
<gene>
    <name evidence="10" type="primary">Gpr107</name>
    <name evidence="10" type="ORF">GTO93_0005014</name>
</gene>
<keyword evidence="3 8" id="KW-0732">Signal</keyword>
<dbReference type="Pfam" id="PF06814">
    <property type="entry name" value="GOST_TM"/>
    <property type="match status" value="1"/>
</dbReference>
<dbReference type="InterPro" id="IPR053937">
    <property type="entry name" value="GOST_TM"/>
</dbReference>
<feature type="signal peptide" evidence="8">
    <location>
        <begin position="1"/>
        <end position="23"/>
    </location>
</feature>
<evidence type="ECO:0000256" key="4">
    <source>
        <dbReference type="ARBA" id="ARBA00022989"/>
    </source>
</evidence>
<evidence type="ECO:0000256" key="8">
    <source>
        <dbReference type="SAM" id="SignalP"/>
    </source>
</evidence>
<keyword evidence="2 7" id="KW-0812">Transmembrane</keyword>
<evidence type="ECO:0000256" key="7">
    <source>
        <dbReference type="SAM" id="Phobius"/>
    </source>
</evidence>
<evidence type="ECO:0000256" key="6">
    <source>
        <dbReference type="SAM" id="MobiDB-lite"/>
    </source>
</evidence>
<organism evidence="10 11">
    <name type="scientific">Polyodon spathula</name>
    <name type="common">North American paddlefish</name>
    <name type="synonym">Squalus spathula</name>
    <dbReference type="NCBI Taxonomy" id="7913"/>
    <lineage>
        <taxon>Eukaryota</taxon>
        <taxon>Metazoa</taxon>
        <taxon>Chordata</taxon>
        <taxon>Craniata</taxon>
        <taxon>Vertebrata</taxon>
        <taxon>Euteleostomi</taxon>
        <taxon>Actinopterygii</taxon>
        <taxon>Chondrostei</taxon>
        <taxon>Acipenseriformes</taxon>
        <taxon>Polyodontidae</taxon>
        <taxon>Polyodon</taxon>
    </lineage>
</organism>
<feature type="non-terminal residue" evidence="10">
    <location>
        <position position="1"/>
    </location>
</feature>
<comment type="subcellular location">
    <subcellularLocation>
        <location evidence="1">Membrane</location>
        <topology evidence="1">Multi-pass membrane protein</topology>
    </subcellularLocation>
</comment>
<comment type="caution">
    <text evidence="10">The sequence shown here is derived from an EMBL/GenBank/DDBJ whole genome shotgun (WGS) entry which is preliminary data.</text>
</comment>
<proteinExistence type="predicted"/>
<protein>
    <submittedName>
        <fullName evidence="10">GP107 protein</fullName>
    </submittedName>
</protein>
<name>A0ABS2Y8G6_POLSP</name>
<reference evidence="10" key="1">
    <citation type="journal article" date="2021" name="Cell">
        <title>Tracing the genetic footprints of vertebrate landing in non-teleost ray-finned fishes.</title>
        <authorList>
            <person name="Bi X."/>
            <person name="Wang K."/>
            <person name="Yang L."/>
            <person name="Pan H."/>
            <person name="Jiang H."/>
            <person name="Wei Q."/>
            <person name="Fang M."/>
            <person name="Yu H."/>
            <person name="Zhu C."/>
            <person name="Cai Y."/>
            <person name="He Y."/>
            <person name="Gan X."/>
            <person name="Zeng H."/>
            <person name="Yu D."/>
            <person name="Zhu Y."/>
            <person name="Jiang H."/>
            <person name="Qiu Q."/>
            <person name="Yang H."/>
            <person name="Zhang Y.E."/>
            <person name="Wang W."/>
            <person name="Zhu M."/>
            <person name="He S."/>
            <person name="Zhang G."/>
        </authorList>
    </citation>
    <scope>NUCLEOTIDE SEQUENCE</scope>
    <source>
        <strain evidence="10">Pddl_001</strain>
    </source>
</reference>
<feature type="transmembrane region" description="Helical" evidence="7">
    <location>
        <begin position="311"/>
        <end position="334"/>
    </location>
</feature>
<keyword evidence="5 7" id="KW-0472">Membrane</keyword>
<sequence>MAAAGSCVLTGFTLFLIVFLGEGDGRLHHLVLKDDARQKVHLNTFGFFKGGYMAVNMSSLTLKGEDVGKIDSSTLGFSLDRTSNDGFSTYLDEDADYCILKKLPSNEVAVTMLLLDFGKSLVRIKTSVEDSKLPRIAAEPFKGSQAERASTSQSVLGKEGQPQETENGTEGKPGTGGQSNPKPTEKAPVTDKTKNKRDLEQVKKADVSYPLQNQDGVYSFQFHFNVSTDDQQGLYSLYFHNCYSKETKNNGQLKFSIEINLEEKNPSSFLSAGEIPLPKLYLSMALFFFIIGAVWVHVLRQHSSDVFKIHWLMSALPFTKSLSLVFHAIDFYYISNQGFPIEGWAVVYYITHLLKGALLFITIALIGTGWAFIKHILSDKDKKIFMIVIPLQVLANVSYIIMESTEEGTAEYGLWKEILFLVDLLCCGAILFPVVWSIRHLQEASATDGKAAINLAKLKLFRHYYVMIVCYIYFTRIIAILIKITVPFQLKWLYQLLDEVATFVFFILTGYKFRPASDNPYLLLPLEEEEELEMDDVVTATGMTDGLKKLKKVSNGPSETRGERENMA</sequence>
<evidence type="ECO:0000313" key="10">
    <source>
        <dbReference type="EMBL" id="MBN3282842.1"/>
    </source>
</evidence>
<evidence type="ECO:0000256" key="5">
    <source>
        <dbReference type="ARBA" id="ARBA00023136"/>
    </source>
</evidence>
<evidence type="ECO:0000313" key="11">
    <source>
        <dbReference type="Proteomes" id="UP001166093"/>
    </source>
</evidence>
<feature type="chain" id="PRO_5047447272" evidence="8">
    <location>
        <begin position="24"/>
        <end position="568"/>
    </location>
</feature>
<feature type="transmembrane region" description="Helical" evidence="7">
    <location>
        <begin position="280"/>
        <end position="299"/>
    </location>
</feature>
<feature type="transmembrane region" description="Helical" evidence="7">
    <location>
        <begin position="464"/>
        <end position="486"/>
    </location>
</feature>
<feature type="transmembrane region" description="Helical" evidence="7">
    <location>
        <begin position="384"/>
        <end position="402"/>
    </location>
</feature>
<evidence type="ECO:0000259" key="9">
    <source>
        <dbReference type="Pfam" id="PF06814"/>
    </source>
</evidence>
<keyword evidence="11" id="KW-1185">Reference proteome</keyword>
<feature type="transmembrane region" description="Helical" evidence="7">
    <location>
        <begin position="414"/>
        <end position="436"/>
    </location>
</feature>
<dbReference type="PANTHER" id="PTHR21229">
    <property type="entry name" value="LUNG SEVEN TRANSMEMBRANE RECEPTOR"/>
    <property type="match status" value="1"/>
</dbReference>